<dbReference type="AlphaFoldDB" id="A0A1G6SUX3"/>
<reference evidence="10" key="1">
    <citation type="submission" date="2016-10" db="EMBL/GenBank/DDBJ databases">
        <authorList>
            <person name="Varghese N."/>
            <person name="Submissions S."/>
        </authorList>
    </citation>
    <scope>NUCLEOTIDE SEQUENCE [LARGE SCALE GENOMIC DNA]</scope>
    <source>
        <strain evidence="10">DSM 45421</strain>
    </source>
</reference>
<evidence type="ECO:0000256" key="2">
    <source>
        <dbReference type="ARBA" id="ARBA00022475"/>
    </source>
</evidence>
<feature type="transmembrane region" description="Helical" evidence="8">
    <location>
        <begin position="322"/>
        <end position="348"/>
    </location>
</feature>
<protein>
    <submittedName>
        <fullName evidence="9">Putative peptidoglycan lipid II flippase</fullName>
    </submittedName>
</protein>
<evidence type="ECO:0000256" key="8">
    <source>
        <dbReference type="SAM" id="Phobius"/>
    </source>
</evidence>
<feature type="transmembrane region" description="Helical" evidence="8">
    <location>
        <begin position="458"/>
        <end position="481"/>
    </location>
</feature>
<keyword evidence="3 8" id="KW-0812">Transmembrane</keyword>
<comment type="subcellular location">
    <subcellularLocation>
        <location evidence="1">Cell membrane</location>
        <topology evidence="1">Multi-pass membrane protein</topology>
    </subcellularLocation>
</comment>
<dbReference type="GO" id="GO:0008360">
    <property type="term" value="P:regulation of cell shape"/>
    <property type="evidence" value="ECO:0007669"/>
    <property type="project" value="UniProtKB-KW"/>
</dbReference>
<dbReference type="GO" id="GO:0009252">
    <property type="term" value="P:peptidoglycan biosynthetic process"/>
    <property type="evidence" value="ECO:0007669"/>
    <property type="project" value="UniProtKB-KW"/>
</dbReference>
<accession>A0A1G6SUX3</accession>
<dbReference type="Proteomes" id="UP000199416">
    <property type="component" value="Unassembled WGS sequence"/>
</dbReference>
<keyword evidence="5" id="KW-0573">Peptidoglycan synthesis</keyword>
<feature type="transmembrane region" description="Helical" evidence="8">
    <location>
        <begin position="368"/>
        <end position="389"/>
    </location>
</feature>
<feature type="transmembrane region" description="Helical" evidence="8">
    <location>
        <begin position="425"/>
        <end position="446"/>
    </location>
</feature>
<dbReference type="OrthoDB" id="4350032at2"/>
<feature type="transmembrane region" description="Helical" evidence="8">
    <location>
        <begin position="396"/>
        <end position="419"/>
    </location>
</feature>
<keyword evidence="2" id="KW-1003">Cell membrane</keyword>
<evidence type="ECO:0000256" key="4">
    <source>
        <dbReference type="ARBA" id="ARBA00022960"/>
    </source>
</evidence>
<evidence type="ECO:0000256" key="5">
    <source>
        <dbReference type="ARBA" id="ARBA00022984"/>
    </source>
</evidence>
<keyword evidence="7 8" id="KW-0472">Membrane</keyword>
<dbReference type="RefSeq" id="WP_091367889.1">
    <property type="nucleotide sequence ID" value="NZ_FMZF01000006.1"/>
</dbReference>
<name>A0A1G6SUX3_9ACTN</name>
<evidence type="ECO:0000256" key="7">
    <source>
        <dbReference type="ARBA" id="ARBA00023136"/>
    </source>
</evidence>
<keyword evidence="6 8" id="KW-1133">Transmembrane helix</keyword>
<dbReference type="GO" id="GO:0034204">
    <property type="term" value="P:lipid translocation"/>
    <property type="evidence" value="ECO:0007669"/>
    <property type="project" value="TreeGrafter"/>
</dbReference>
<feature type="transmembrane region" description="Helical" evidence="8">
    <location>
        <begin position="243"/>
        <end position="267"/>
    </location>
</feature>
<feature type="transmembrane region" description="Helical" evidence="8">
    <location>
        <begin position="133"/>
        <end position="155"/>
    </location>
</feature>
<evidence type="ECO:0000256" key="6">
    <source>
        <dbReference type="ARBA" id="ARBA00022989"/>
    </source>
</evidence>
<dbReference type="PANTHER" id="PTHR47019">
    <property type="entry name" value="LIPID II FLIPPASE MURJ"/>
    <property type="match status" value="1"/>
</dbReference>
<evidence type="ECO:0000256" key="1">
    <source>
        <dbReference type="ARBA" id="ARBA00004651"/>
    </source>
</evidence>
<dbReference type="EMBL" id="FMZF01000006">
    <property type="protein sequence ID" value="SDD20598.1"/>
    <property type="molecule type" value="Genomic_DNA"/>
</dbReference>
<dbReference type="PANTHER" id="PTHR47019:SF1">
    <property type="entry name" value="LIPID II FLIPPASE MURJ"/>
    <property type="match status" value="1"/>
</dbReference>
<dbReference type="Pfam" id="PF03023">
    <property type="entry name" value="MurJ"/>
    <property type="match status" value="1"/>
</dbReference>
<evidence type="ECO:0000256" key="3">
    <source>
        <dbReference type="ARBA" id="ARBA00022692"/>
    </source>
</evidence>
<dbReference type="STRING" id="1190417.SAMN05660690_3634"/>
<keyword evidence="10" id="KW-1185">Reference proteome</keyword>
<proteinExistence type="predicted"/>
<dbReference type="InterPro" id="IPR051050">
    <property type="entry name" value="Lipid_II_flippase_MurJ/MviN"/>
</dbReference>
<feature type="transmembrane region" description="Helical" evidence="8">
    <location>
        <begin position="57"/>
        <end position="82"/>
    </location>
</feature>
<dbReference type="GO" id="GO:0005886">
    <property type="term" value="C:plasma membrane"/>
    <property type="evidence" value="ECO:0007669"/>
    <property type="project" value="UniProtKB-SubCell"/>
</dbReference>
<organism evidence="9 10">
    <name type="scientific">Geodermatophilus telluris</name>
    <dbReference type="NCBI Taxonomy" id="1190417"/>
    <lineage>
        <taxon>Bacteria</taxon>
        <taxon>Bacillati</taxon>
        <taxon>Actinomycetota</taxon>
        <taxon>Actinomycetes</taxon>
        <taxon>Geodermatophilales</taxon>
        <taxon>Geodermatophilaceae</taxon>
        <taxon>Geodermatophilus</taxon>
    </lineage>
</organism>
<feature type="transmembrane region" description="Helical" evidence="8">
    <location>
        <begin position="279"/>
        <end position="301"/>
    </location>
</feature>
<feature type="transmembrane region" description="Helical" evidence="8">
    <location>
        <begin position="493"/>
        <end position="515"/>
    </location>
</feature>
<evidence type="ECO:0000313" key="9">
    <source>
        <dbReference type="EMBL" id="SDD20598.1"/>
    </source>
</evidence>
<dbReference type="InterPro" id="IPR004268">
    <property type="entry name" value="MurJ"/>
</dbReference>
<feature type="transmembrane region" description="Helical" evidence="8">
    <location>
        <begin position="167"/>
        <end position="186"/>
    </location>
</feature>
<gene>
    <name evidence="9" type="ORF">SAMN05660690_3634</name>
</gene>
<keyword evidence="4" id="KW-0133">Cell shape</keyword>
<feature type="transmembrane region" description="Helical" evidence="8">
    <location>
        <begin position="201"/>
        <end position="222"/>
    </location>
</feature>
<evidence type="ECO:0000313" key="10">
    <source>
        <dbReference type="Proteomes" id="UP000199416"/>
    </source>
</evidence>
<dbReference type="GO" id="GO:0015648">
    <property type="term" value="F:lipid-linked peptidoglycan transporter activity"/>
    <property type="evidence" value="ECO:0007669"/>
    <property type="project" value="TreeGrafter"/>
</dbReference>
<sequence>MSGRRAAQGVAGAAALIAVLTVLARLAGFGRTLVFTNAVGADSTGDTYTAANTVPNIVFEVVAGGALASLVVPMLAGGIATGDREQVRRTASALLGWTLLLLVPLAVLVAVLAGPIARLLLGGGSEAEVDLAARFLLVFAPQVVLYGVGIVLTGVLQAHRRFAGPAIAPLLSSLVVAGAYGLFALLDGARAAADLSTPAELVLGVGTTLGVAALSLSLLLPLRRLRLGLRPSLRFPVGAAPRVRRLALAGVLTLAGQQLVAAVAIRLANSGGAPDGTQVVYTAGLTLFLVPWAALAVPLATSAYPLLTERAATGDDAGYRRALAPVTVLVVVASLAAAAVLAAVAGPMARVFLLDGSAADVAALRDTILAFAPGLAGYGLVAVLTRALYARGLWRAPTVCVLGGWLLAVAADVALAATVPPAARAAALAAGHSLGVTVAGLALLVVTARVAGAAGLAGLVRCGLPALLAAGLGAAAGLAVARALDADPGPTGALPATVGSGLLAAAAVTAVAGAVMMGTARRPLAAAVRALRTPGRTEVERG</sequence>
<feature type="transmembrane region" description="Helical" evidence="8">
    <location>
        <begin position="94"/>
        <end position="121"/>
    </location>
</feature>
<dbReference type="PRINTS" id="PR01806">
    <property type="entry name" value="VIRFACTRMVIN"/>
</dbReference>